<dbReference type="Proteomes" id="UP001153387">
    <property type="component" value="Unassembled WGS sequence"/>
</dbReference>
<dbReference type="Pfam" id="PF04932">
    <property type="entry name" value="Wzy_C"/>
    <property type="match status" value="1"/>
</dbReference>
<evidence type="ECO:0000313" key="8">
    <source>
        <dbReference type="Proteomes" id="UP001153387"/>
    </source>
</evidence>
<organism evidence="7 8">
    <name type="scientific">Cohnella ginsengisoli</name>
    <dbReference type="NCBI Taxonomy" id="425004"/>
    <lineage>
        <taxon>Bacteria</taxon>
        <taxon>Bacillati</taxon>
        <taxon>Bacillota</taxon>
        <taxon>Bacilli</taxon>
        <taxon>Bacillales</taxon>
        <taxon>Paenibacillaceae</taxon>
        <taxon>Cohnella</taxon>
    </lineage>
</organism>
<feature type="transmembrane region" description="Helical" evidence="5">
    <location>
        <begin position="49"/>
        <end position="67"/>
    </location>
</feature>
<reference evidence="7 8" key="1">
    <citation type="submission" date="2022-10" db="EMBL/GenBank/DDBJ databases">
        <title>Comparative genomic analysis of Cohnella hashimotonis sp. nov., isolated from the International Space Station.</title>
        <authorList>
            <person name="Simpson A."/>
            <person name="Venkateswaran K."/>
        </authorList>
    </citation>
    <scope>NUCLEOTIDE SEQUENCE [LARGE SCALE GENOMIC DNA]</scope>
    <source>
        <strain evidence="7 8">DSM 18997</strain>
    </source>
</reference>
<feature type="transmembrane region" description="Helical" evidence="5">
    <location>
        <begin position="137"/>
        <end position="159"/>
    </location>
</feature>
<comment type="caution">
    <text evidence="7">The sequence shown here is derived from an EMBL/GenBank/DDBJ whole genome shotgun (WGS) entry which is preliminary data.</text>
</comment>
<dbReference type="EMBL" id="JAPDHZ010000006">
    <property type="protein sequence ID" value="MDG0794520.1"/>
    <property type="molecule type" value="Genomic_DNA"/>
</dbReference>
<feature type="transmembrane region" description="Helical" evidence="5">
    <location>
        <begin position="442"/>
        <end position="464"/>
    </location>
</feature>
<keyword evidence="3 5" id="KW-1133">Transmembrane helix</keyword>
<gene>
    <name evidence="7" type="ORF">OMP38_29540</name>
</gene>
<sequence length="805" mass="90700">MKRQEKSGFREWFAWGWIAFILFIAMFKNGIFLGFGLHSPNQYQFESPTFLTLIVSAFVTLWLIVQISADSFEWTRSNLIIGAVALLIPIVYLISSFDAFSPYMAKIGILIHLALFLFYVAGTFWSRSNHLTDRFPLVFLVFGYLLVAYGFLTMFGNAYMLDSLTPQDGIRITSVFQYANAYAVLLLIMWIVMLLEINRTPRKGLQILHGTMLVPVCVSFLLTLSRGALVVLPIIAIVTLAMLRLKLQIKLILYSVIGMGISLLIYSKLADRGIEVVSGIQTALNAKQPYDTVSIFSGDSIGYWAILVVASLVMGAITYAIERYIEPQLQSKVETKTSNRAGIWLPLGLIVLFILGALAVLSDTLVKLLPPVLRNRIEGVNFETHSVYERLRMYKNAIQLWKEYPLFGGGSGAWEASYEKYQSYPYLSAQTHSFITQLLVEVGLIGTIVILGLIVYSIITFIIKYRRMSEELRNKYLFYFVVPITILLHASIDFEMSYLFYDILVFMCLGILSGAQSPVKHWAKKQAKQLKQLSGAALGVVGIALLLIASLRLYSSSQIDNANEAYAMQKPFADIVNPLKQGLKITSGQPVLLQQLTSWNYQAYDQSKDESYLQEAEKYLEKLVKTEPYYRPGIDLDYTIQMVRGNQDVAIQIMQKAVKQYPFEQSFYDRLVSTLLGKWEQQSQAGDQAGAKETAEQILAQYDKTVEQERVVKGLPATVELARTFVVSSTVRMAAGEVTFVANDYQQAADILKPALQEDLTVEANRKIARYYLAALRKQGQDDQALYDKLIAADANEATQLDQLK</sequence>
<keyword evidence="8" id="KW-1185">Reference proteome</keyword>
<dbReference type="PANTHER" id="PTHR37422:SF13">
    <property type="entry name" value="LIPOPOLYSACCHARIDE BIOSYNTHESIS PROTEIN PA4999-RELATED"/>
    <property type="match status" value="1"/>
</dbReference>
<feature type="transmembrane region" description="Helical" evidence="5">
    <location>
        <begin position="498"/>
        <end position="515"/>
    </location>
</feature>
<evidence type="ECO:0000256" key="5">
    <source>
        <dbReference type="SAM" id="Phobius"/>
    </source>
</evidence>
<evidence type="ECO:0000313" key="7">
    <source>
        <dbReference type="EMBL" id="MDG0794520.1"/>
    </source>
</evidence>
<dbReference type="InterPro" id="IPR007016">
    <property type="entry name" value="O-antigen_ligase-rel_domated"/>
</dbReference>
<feature type="transmembrane region" description="Helical" evidence="5">
    <location>
        <begin position="79"/>
        <end position="97"/>
    </location>
</feature>
<evidence type="ECO:0000256" key="3">
    <source>
        <dbReference type="ARBA" id="ARBA00022989"/>
    </source>
</evidence>
<evidence type="ECO:0000256" key="2">
    <source>
        <dbReference type="ARBA" id="ARBA00022692"/>
    </source>
</evidence>
<feature type="transmembrane region" description="Helical" evidence="5">
    <location>
        <begin position="342"/>
        <end position="361"/>
    </location>
</feature>
<feature type="domain" description="O-antigen ligase-related" evidence="6">
    <location>
        <begin position="301"/>
        <end position="450"/>
    </location>
</feature>
<dbReference type="Gene3D" id="1.25.40.10">
    <property type="entry name" value="Tetratricopeptide repeat domain"/>
    <property type="match status" value="1"/>
</dbReference>
<feature type="transmembrane region" description="Helical" evidence="5">
    <location>
        <begin position="103"/>
        <end position="125"/>
    </location>
</feature>
<proteinExistence type="predicted"/>
<name>A0A9X4KRS4_9BACL</name>
<feature type="transmembrane region" description="Helical" evidence="5">
    <location>
        <begin position="476"/>
        <end position="492"/>
    </location>
</feature>
<accession>A0A9X4KRS4</accession>
<feature type="transmembrane region" description="Helical" evidence="5">
    <location>
        <begin position="228"/>
        <end position="245"/>
    </location>
</feature>
<comment type="subcellular location">
    <subcellularLocation>
        <location evidence="1">Membrane</location>
        <topology evidence="1">Multi-pass membrane protein</topology>
    </subcellularLocation>
</comment>
<feature type="transmembrane region" description="Helical" evidence="5">
    <location>
        <begin position="536"/>
        <end position="554"/>
    </location>
</feature>
<feature type="transmembrane region" description="Helical" evidence="5">
    <location>
        <begin position="301"/>
        <end position="321"/>
    </location>
</feature>
<dbReference type="AlphaFoldDB" id="A0A9X4KRS4"/>
<evidence type="ECO:0000256" key="1">
    <source>
        <dbReference type="ARBA" id="ARBA00004141"/>
    </source>
</evidence>
<feature type="transmembrane region" description="Helical" evidence="5">
    <location>
        <begin position="204"/>
        <end position="222"/>
    </location>
</feature>
<feature type="transmembrane region" description="Helical" evidence="5">
    <location>
        <begin position="179"/>
        <end position="197"/>
    </location>
</feature>
<dbReference type="InterPro" id="IPR011990">
    <property type="entry name" value="TPR-like_helical_dom_sf"/>
</dbReference>
<feature type="transmembrane region" description="Helical" evidence="5">
    <location>
        <begin position="252"/>
        <end position="269"/>
    </location>
</feature>
<dbReference type="RefSeq" id="WP_277568253.1">
    <property type="nucleotide sequence ID" value="NZ_JAPDHZ010000006.1"/>
</dbReference>
<dbReference type="GO" id="GO:0016874">
    <property type="term" value="F:ligase activity"/>
    <property type="evidence" value="ECO:0007669"/>
    <property type="project" value="UniProtKB-KW"/>
</dbReference>
<dbReference type="InterPro" id="IPR051533">
    <property type="entry name" value="WaaL-like"/>
</dbReference>
<dbReference type="GO" id="GO:0016020">
    <property type="term" value="C:membrane"/>
    <property type="evidence" value="ECO:0007669"/>
    <property type="project" value="UniProtKB-SubCell"/>
</dbReference>
<feature type="transmembrane region" description="Helical" evidence="5">
    <location>
        <begin position="12"/>
        <end position="37"/>
    </location>
</feature>
<dbReference type="PANTHER" id="PTHR37422">
    <property type="entry name" value="TEICHURONIC ACID BIOSYNTHESIS PROTEIN TUAE"/>
    <property type="match status" value="1"/>
</dbReference>
<evidence type="ECO:0000259" key="6">
    <source>
        <dbReference type="Pfam" id="PF04932"/>
    </source>
</evidence>
<keyword evidence="4 5" id="KW-0472">Membrane</keyword>
<keyword evidence="2 5" id="KW-0812">Transmembrane</keyword>
<protein>
    <submittedName>
        <fullName evidence="7">O-antigen ligase family protein</fullName>
    </submittedName>
</protein>
<keyword evidence="7" id="KW-0436">Ligase</keyword>
<evidence type="ECO:0000256" key="4">
    <source>
        <dbReference type="ARBA" id="ARBA00023136"/>
    </source>
</evidence>